<reference evidence="1 2" key="2">
    <citation type="journal article" date="2022" name="Mol. Ecol. Resour.">
        <title>The genomes of chicory, endive, great burdock and yacon provide insights into Asteraceae paleo-polyploidization history and plant inulin production.</title>
        <authorList>
            <person name="Fan W."/>
            <person name="Wang S."/>
            <person name="Wang H."/>
            <person name="Wang A."/>
            <person name="Jiang F."/>
            <person name="Liu H."/>
            <person name="Zhao H."/>
            <person name="Xu D."/>
            <person name="Zhang Y."/>
        </authorList>
    </citation>
    <scope>NUCLEOTIDE SEQUENCE [LARGE SCALE GENOMIC DNA]</scope>
    <source>
        <strain evidence="2">cv. Yunnan</strain>
        <tissue evidence="1">Leaves</tissue>
    </source>
</reference>
<protein>
    <submittedName>
        <fullName evidence="1">Uncharacterized protein</fullName>
    </submittedName>
</protein>
<reference evidence="2" key="1">
    <citation type="journal article" date="2022" name="Mol. Ecol. Resour.">
        <title>The genomes of chicory, endive, great burdock and yacon provide insights into Asteraceae palaeo-polyploidization history and plant inulin production.</title>
        <authorList>
            <person name="Fan W."/>
            <person name="Wang S."/>
            <person name="Wang H."/>
            <person name="Wang A."/>
            <person name="Jiang F."/>
            <person name="Liu H."/>
            <person name="Zhao H."/>
            <person name="Xu D."/>
            <person name="Zhang Y."/>
        </authorList>
    </citation>
    <scope>NUCLEOTIDE SEQUENCE [LARGE SCALE GENOMIC DNA]</scope>
    <source>
        <strain evidence="2">cv. Yunnan</strain>
    </source>
</reference>
<proteinExistence type="predicted"/>
<sequence>MGGPVGDPDMMLLSWRTFSYKLKATLGSMVLSLGSLKFGMTRLRALLLKVLADSVGIPCCLVKVKQYTRSAAMNFIKIGG</sequence>
<comment type="caution">
    <text evidence="1">The sequence shown here is derived from an EMBL/GenBank/DDBJ whole genome shotgun (WGS) entry which is preliminary data.</text>
</comment>
<organism evidence="1 2">
    <name type="scientific">Smallanthus sonchifolius</name>
    <dbReference type="NCBI Taxonomy" id="185202"/>
    <lineage>
        <taxon>Eukaryota</taxon>
        <taxon>Viridiplantae</taxon>
        <taxon>Streptophyta</taxon>
        <taxon>Embryophyta</taxon>
        <taxon>Tracheophyta</taxon>
        <taxon>Spermatophyta</taxon>
        <taxon>Magnoliopsida</taxon>
        <taxon>eudicotyledons</taxon>
        <taxon>Gunneridae</taxon>
        <taxon>Pentapetalae</taxon>
        <taxon>asterids</taxon>
        <taxon>campanulids</taxon>
        <taxon>Asterales</taxon>
        <taxon>Asteraceae</taxon>
        <taxon>Asteroideae</taxon>
        <taxon>Heliantheae alliance</taxon>
        <taxon>Millerieae</taxon>
        <taxon>Smallanthus</taxon>
    </lineage>
</organism>
<dbReference type="Proteomes" id="UP001056120">
    <property type="component" value="Linkage Group LG14"/>
</dbReference>
<keyword evidence="2" id="KW-1185">Reference proteome</keyword>
<name>A0ACB9GLI3_9ASTR</name>
<gene>
    <name evidence="1" type="ORF">L1987_42939</name>
</gene>
<dbReference type="EMBL" id="CM042031">
    <property type="protein sequence ID" value="KAI3783851.1"/>
    <property type="molecule type" value="Genomic_DNA"/>
</dbReference>
<evidence type="ECO:0000313" key="2">
    <source>
        <dbReference type="Proteomes" id="UP001056120"/>
    </source>
</evidence>
<accession>A0ACB9GLI3</accession>
<evidence type="ECO:0000313" key="1">
    <source>
        <dbReference type="EMBL" id="KAI3783851.1"/>
    </source>
</evidence>